<sequence>MRPLARMLGAVFAPGLGGQVSRFRAAQSAATRGQAVRSVAVVGLEPGEGRSTVVAVAAVAATAFTDLSVTVLDAVAAGGPRPSVTELLGGDPQRAGLARLLPEPGEPGGPVSRAAVRAARTPGAAVPVLGVGPADGPVTATALRAALVRLEQRTDLVLVDTPSVASDPDLFAGVLAVVEHVVVVAGAGADAGHRVAAVRDRIARGPAPLANREVSVVLVDRAGPSLRRGRTDPSATVLRRAAALRDGRIDRMGRGSVVDGLVVVATLLQRAGASGS</sequence>
<dbReference type="SUPFAM" id="SSF52540">
    <property type="entry name" value="P-loop containing nucleoside triphosphate hydrolases"/>
    <property type="match status" value="1"/>
</dbReference>
<name>A0A917SU96_9ACTN</name>
<keyword evidence="2" id="KW-1185">Reference proteome</keyword>
<dbReference type="Proteomes" id="UP000655208">
    <property type="component" value="Unassembled WGS sequence"/>
</dbReference>
<dbReference type="InterPro" id="IPR027417">
    <property type="entry name" value="P-loop_NTPase"/>
</dbReference>
<reference evidence="1" key="1">
    <citation type="journal article" date="2014" name="Int. J. Syst. Evol. Microbiol.">
        <title>Complete genome sequence of Corynebacterium casei LMG S-19264T (=DSM 44701T), isolated from a smear-ripened cheese.</title>
        <authorList>
            <consortium name="US DOE Joint Genome Institute (JGI-PGF)"/>
            <person name="Walter F."/>
            <person name="Albersmeier A."/>
            <person name="Kalinowski J."/>
            <person name="Ruckert C."/>
        </authorList>
    </citation>
    <scope>NUCLEOTIDE SEQUENCE</scope>
    <source>
        <strain evidence="1">CGMCC 4.7308</strain>
    </source>
</reference>
<evidence type="ECO:0000313" key="1">
    <source>
        <dbReference type="EMBL" id="GGL96292.1"/>
    </source>
</evidence>
<dbReference type="Gene3D" id="3.40.50.300">
    <property type="entry name" value="P-loop containing nucleotide triphosphate hydrolases"/>
    <property type="match status" value="1"/>
</dbReference>
<proteinExistence type="predicted"/>
<dbReference type="RefSeq" id="WP_188940934.1">
    <property type="nucleotide sequence ID" value="NZ_BMNA01000003.1"/>
</dbReference>
<dbReference type="AlphaFoldDB" id="A0A917SU96"/>
<evidence type="ECO:0000313" key="2">
    <source>
        <dbReference type="Proteomes" id="UP000655208"/>
    </source>
</evidence>
<protein>
    <submittedName>
        <fullName evidence="1">Uncharacterized protein</fullName>
    </submittedName>
</protein>
<gene>
    <name evidence="1" type="ORF">GCM10011594_15010</name>
</gene>
<comment type="caution">
    <text evidence="1">The sequence shown here is derived from an EMBL/GenBank/DDBJ whole genome shotgun (WGS) entry which is preliminary data.</text>
</comment>
<dbReference type="EMBL" id="BMNA01000003">
    <property type="protein sequence ID" value="GGL96292.1"/>
    <property type="molecule type" value="Genomic_DNA"/>
</dbReference>
<reference evidence="1" key="2">
    <citation type="submission" date="2020-09" db="EMBL/GenBank/DDBJ databases">
        <authorList>
            <person name="Sun Q."/>
            <person name="Zhou Y."/>
        </authorList>
    </citation>
    <scope>NUCLEOTIDE SEQUENCE</scope>
    <source>
        <strain evidence="1">CGMCC 4.7308</strain>
    </source>
</reference>
<organism evidence="1 2">
    <name type="scientific">Nakamurella endophytica</name>
    <dbReference type="NCBI Taxonomy" id="1748367"/>
    <lineage>
        <taxon>Bacteria</taxon>
        <taxon>Bacillati</taxon>
        <taxon>Actinomycetota</taxon>
        <taxon>Actinomycetes</taxon>
        <taxon>Nakamurellales</taxon>
        <taxon>Nakamurellaceae</taxon>
        <taxon>Nakamurella</taxon>
    </lineage>
</organism>
<accession>A0A917SU96</accession>